<name>A0A382F6E2_9ZZZZ</name>
<evidence type="ECO:0000313" key="2">
    <source>
        <dbReference type="EMBL" id="SVB58588.1"/>
    </source>
</evidence>
<gene>
    <name evidence="2" type="ORF">METZ01_LOCUS211442</name>
</gene>
<organism evidence="2">
    <name type="scientific">marine metagenome</name>
    <dbReference type="NCBI Taxonomy" id="408172"/>
    <lineage>
        <taxon>unclassified sequences</taxon>
        <taxon>metagenomes</taxon>
        <taxon>ecological metagenomes</taxon>
    </lineage>
</organism>
<reference evidence="2" key="1">
    <citation type="submission" date="2018-05" db="EMBL/GenBank/DDBJ databases">
        <authorList>
            <person name="Lanie J.A."/>
            <person name="Ng W.-L."/>
            <person name="Kazmierczak K.M."/>
            <person name="Andrzejewski T.M."/>
            <person name="Davidsen T.M."/>
            <person name="Wayne K.J."/>
            <person name="Tettelin H."/>
            <person name="Glass J.I."/>
            <person name="Rusch D."/>
            <person name="Podicherti R."/>
            <person name="Tsui H.-C.T."/>
            <person name="Winkler M.E."/>
        </authorList>
    </citation>
    <scope>NUCLEOTIDE SEQUENCE</scope>
</reference>
<evidence type="ECO:0000259" key="1">
    <source>
        <dbReference type="Pfam" id="PF06714"/>
    </source>
</evidence>
<feature type="non-terminal residue" evidence="2">
    <location>
        <position position="271"/>
    </location>
</feature>
<protein>
    <recommendedName>
        <fullName evidence="1">Protein Gp5 N-terminal OB-fold domain-containing protein</fullName>
    </recommendedName>
</protein>
<dbReference type="AlphaFoldDB" id="A0A382F6E2"/>
<dbReference type="SUPFAM" id="SSF69349">
    <property type="entry name" value="Phage fibre proteins"/>
    <property type="match status" value="1"/>
</dbReference>
<dbReference type="Gene3D" id="2.40.50.260">
    <property type="entry name" value="Nucleic acid-binding protein domain"/>
    <property type="match status" value="1"/>
</dbReference>
<dbReference type="EMBL" id="UINC01048264">
    <property type="protein sequence ID" value="SVB58588.1"/>
    <property type="molecule type" value="Genomic_DNA"/>
</dbReference>
<dbReference type="SUPFAM" id="SSF69255">
    <property type="entry name" value="gp5 N-terminal domain-like"/>
    <property type="match status" value="1"/>
</dbReference>
<sequence>MGQNGFQWFIGTCEDRDDPLKMGRIRVRCLGIHTDDLSLVPTDSLPWAYVMAPTTSSSMQGLGETPHFIVQGSQVIGFFKDGEEKQQPIIMGTLPGYNTEDPDISKGFSDPDGVYPSVLGIDDVNSLGRGSLAESHPSVQLRRNLRQTSIPIAGKPHLEQVSQTLTEPEARTSYDERDAKSNAPTLYPFNHVHETESGHVHEIDDTVGGERIHRQHRIGTFEEWHPDGARVLHTVHDNYEIIAGDSNIFIHKRENDAGESEAGNLTITVEG</sequence>
<dbReference type="Gene3D" id="3.10.450.190">
    <property type="match status" value="1"/>
</dbReference>
<dbReference type="InterPro" id="IPR009590">
    <property type="entry name" value="Gp5_OB_N"/>
</dbReference>
<dbReference type="Pfam" id="PF06714">
    <property type="entry name" value="Gp5_OB"/>
    <property type="match status" value="1"/>
</dbReference>
<feature type="domain" description="Protein Gp5 N-terminal OB-fold" evidence="1">
    <location>
        <begin position="40"/>
        <end position="156"/>
    </location>
</feature>
<accession>A0A382F6E2</accession>
<proteinExistence type="predicted"/>